<dbReference type="STRING" id="1105367.CG50_05320"/>
<dbReference type="eggNOG" id="COG0845">
    <property type="taxonomic scope" value="Bacteria"/>
</dbReference>
<proteinExistence type="predicted"/>
<dbReference type="Gene3D" id="2.40.30.170">
    <property type="match status" value="1"/>
</dbReference>
<name>A0A086XUA8_9RHOB</name>
<keyword evidence="1" id="KW-0732">Signal</keyword>
<sequence>MAAALIATGAMLPAPVLAEGVFSNLLVTLGLKSADEGIASSNGRLEAQSVDVASKYAGRIATVTVHEGDVVTAGQVIATIDDRDVQAKLAAAEASVLQAKASKEQAGAAVQQAESALSYAETTFQRTTALQVGGIAAKQTLDDATNGLKAAQAGLASATAQVSAADALIASAQANVQAIQVALDDLTIRAPLAGRVEYRLHEPGEVIAAGTPVVTLLDLTDVYMNLYLPADTVATLSSDDDARLIFDAIPQYVIPARVTFISPEAQFTPKSVETAEERAKLVFRVKLSIPKELLEKFQQYVKVGVRGMGYVRNDPAARWPANLTVKLPQ</sequence>
<dbReference type="Gene3D" id="2.40.50.100">
    <property type="match status" value="1"/>
</dbReference>
<dbReference type="SUPFAM" id="SSF111369">
    <property type="entry name" value="HlyD-like secretion proteins"/>
    <property type="match status" value="1"/>
</dbReference>
<feature type="signal peptide" evidence="1">
    <location>
        <begin position="1"/>
        <end position="18"/>
    </location>
</feature>
<dbReference type="PANTHER" id="PTHR30438">
    <property type="entry name" value="36 KDA ANTIGEN-RELATED"/>
    <property type="match status" value="1"/>
</dbReference>
<dbReference type="Proteomes" id="UP000028824">
    <property type="component" value="Unassembled WGS sequence"/>
</dbReference>
<dbReference type="GO" id="GO:0005886">
    <property type="term" value="C:plasma membrane"/>
    <property type="evidence" value="ECO:0007669"/>
    <property type="project" value="TreeGrafter"/>
</dbReference>
<feature type="chain" id="PRO_5001817027" evidence="1">
    <location>
        <begin position="19"/>
        <end position="329"/>
    </location>
</feature>
<evidence type="ECO:0000313" key="3">
    <source>
        <dbReference type="Proteomes" id="UP000028824"/>
    </source>
</evidence>
<reference evidence="2 3" key="1">
    <citation type="submission" date="2014-03" db="EMBL/GenBank/DDBJ databases">
        <title>Genome of Paenirhodobacter enshiensis DW2-9.</title>
        <authorList>
            <person name="Wang D."/>
            <person name="Wang G."/>
        </authorList>
    </citation>
    <scope>NUCLEOTIDE SEQUENCE [LARGE SCALE GENOMIC DNA]</scope>
    <source>
        <strain evidence="2 3">DW2-9</strain>
    </source>
</reference>
<protein>
    <submittedName>
        <fullName evidence="2">Hemolysin secretion protein D</fullName>
    </submittedName>
</protein>
<dbReference type="Gene3D" id="1.10.287.470">
    <property type="entry name" value="Helix hairpin bin"/>
    <property type="match status" value="1"/>
</dbReference>
<dbReference type="EMBL" id="JFZB01000022">
    <property type="protein sequence ID" value="KFI25608.1"/>
    <property type="molecule type" value="Genomic_DNA"/>
</dbReference>
<gene>
    <name evidence="2" type="ORF">CG50_05320</name>
</gene>
<organism evidence="2 3">
    <name type="scientific">Paenirhodobacter enshiensis</name>
    <dbReference type="NCBI Taxonomy" id="1105367"/>
    <lineage>
        <taxon>Bacteria</taxon>
        <taxon>Pseudomonadati</taxon>
        <taxon>Pseudomonadota</taxon>
        <taxon>Alphaproteobacteria</taxon>
        <taxon>Rhodobacterales</taxon>
        <taxon>Rhodobacter group</taxon>
        <taxon>Paenirhodobacter</taxon>
    </lineage>
</organism>
<accession>A0A086XUA8</accession>
<dbReference type="PANTHER" id="PTHR30438:SF2">
    <property type="entry name" value="MEMBRANE PROTEIN"/>
    <property type="match status" value="1"/>
</dbReference>
<evidence type="ECO:0000313" key="2">
    <source>
        <dbReference type="EMBL" id="KFI25608.1"/>
    </source>
</evidence>
<comment type="caution">
    <text evidence="2">The sequence shown here is derived from an EMBL/GenBank/DDBJ whole genome shotgun (WGS) entry which is preliminary data.</text>
</comment>
<evidence type="ECO:0000256" key="1">
    <source>
        <dbReference type="SAM" id="SignalP"/>
    </source>
</evidence>
<keyword evidence="3" id="KW-1185">Reference proteome</keyword>
<dbReference type="AlphaFoldDB" id="A0A086XUA8"/>